<protein>
    <submittedName>
        <fullName evidence="1">Conserved hypothetical</fullName>
    </submittedName>
</protein>
<dbReference type="eggNOG" id="ENOG502ZHGJ">
    <property type="taxonomic scope" value="Bacteria"/>
</dbReference>
<dbReference type="AlphaFoldDB" id="Q7U8D3"/>
<dbReference type="RefSeq" id="WP_011127555.1">
    <property type="nucleotide sequence ID" value="NC_005070.1"/>
</dbReference>
<organism evidence="1 2">
    <name type="scientific">Parasynechococcus marenigrum (strain WH8102)</name>
    <dbReference type="NCBI Taxonomy" id="84588"/>
    <lineage>
        <taxon>Bacteria</taxon>
        <taxon>Bacillati</taxon>
        <taxon>Cyanobacteriota</taxon>
        <taxon>Cyanophyceae</taxon>
        <taxon>Synechococcales</taxon>
        <taxon>Prochlorococcaceae</taxon>
        <taxon>Parasynechococcus</taxon>
        <taxon>Parasynechococcus marenigrum</taxon>
    </lineage>
</organism>
<dbReference type="EMBL" id="BX569690">
    <property type="protein sequence ID" value="CAE07203.1"/>
    <property type="molecule type" value="Genomic_DNA"/>
</dbReference>
<gene>
    <name evidence="1" type="ordered locus">SYNW0688</name>
</gene>
<dbReference type="KEGG" id="syw:SYNW0688"/>
<accession>Q7U8D3</accession>
<dbReference type="STRING" id="84588.SYNW0688"/>
<dbReference type="Proteomes" id="UP000001422">
    <property type="component" value="Chromosome"/>
</dbReference>
<keyword evidence="2" id="KW-1185">Reference proteome</keyword>
<evidence type="ECO:0000313" key="2">
    <source>
        <dbReference type="Proteomes" id="UP000001422"/>
    </source>
</evidence>
<proteinExistence type="predicted"/>
<evidence type="ECO:0000313" key="1">
    <source>
        <dbReference type="EMBL" id="CAE07203.1"/>
    </source>
</evidence>
<reference evidence="1 2" key="1">
    <citation type="journal article" date="2003" name="Nature">
        <title>The genome of a motile marine Synechococcus.</title>
        <authorList>
            <person name="Palenik B."/>
            <person name="Brahamsha B."/>
            <person name="Larimer F."/>
            <person name="Land M."/>
            <person name="Hauser L."/>
            <person name="Chain P."/>
            <person name="Lamerdin J."/>
            <person name="Regala W."/>
            <person name="Allen E.A."/>
            <person name="McCarren J."/>
            <person name="Paulsen I."/>
            <person name="Dufresne A."/>
            <person name="Partensky F."/>
            <person name="Webb E."/>
            <person name="Waterbury J."/>
        </authorList>
    </citation>
    <scope>NUCLEOTIDE SEQUENCE [LARGE SCALE GENOMIC DNA]</scope>
    <source>
        <strain evidence="1 2">WH8102</strain>
    </source>
</reference>
<dbReference type="HOGENOM" id="CLU_175644_0_0_3"/>
<sequence>MDAAMERRVSVATCWASTRIAVLDKDERYEDSYAVTEEFREWITCMGEDEAMLEANVLAVPRNPSKRGMMRDELSSDHRLEI</sequence>
<name>Q7U8D3_PARMW</name>